<dbReference type="STRING" id="51028.A0A0N4V8P0"/>
<dbReference type="WBParaSite" id="EVEC_0000675401-mRNA-1">
    <property type="protein sequence ID" value="EVEC_0000675401-mRNA-1"/>
    <property type="gene ID" value="EVEC_0000675401"/>
</dbReference>
<keyword evidence="4" id="KW-1185">Reference proteome</keyword>
<dbReference type="Proteomes" id="UP000274131">
    <property type="component" value="Unassembled WGS sequence"/>
</dbReference>
<dbReference type="OrthoDB" id="5816567at2759"/>
<dbReference type="AlphaFoldDB" id="A0A0N4V8P0"/>
<evidence type="ECO:0000313" key="3">
    <source>
        <dbReference type="EMBL" id="VDD91551.1"/>
    </source>
</evidence>
<reference evidence="5" key="1">
    <citation type="submission" date="2017-02" db="UniProtKB">
        <authorList>
            <consortium name="WormBaseParasite"/>
        </authorList>
    </citation>
    <scope>IDENTIFICATION</scope>
</reference>
<feature type="transmembrane region" description="Helical" evidence="1">
    <location>
        <begin position="565"/>
        <end position="587"/>
    </location>
</feature>
<keyword evidence="1" id="KW-0472">Membrane</keyword>
<sequence length="615" mass="69931">MLVLIILWYLAGRSLSLPPRPSEIFQPFLPIVPPHCTKMIITKSLLSHAFGGDMVRTPIMNVHIGLQNTLCFRISNRSDSSSNTSQDGFSDRSTSEGWLHTLSLIQLEHHHPISQQYTFAIPEIRTTCICDCGSAAEVCSAESHLYQKCNSTINKITKRFVTFSSLQNNICYRTFHVSQSDAGCPSGSQSKLCCEISLKPYKNITYSAVQLDQPNTFAVFKYVAYDYTAGRWYEKDKRTIRINIDGRTQSRFLDSRNRIQLGVSAMGRASKQLESGMYFARSNPGGEMEGLRKQKINELNENNFDYLGWYRKDGSGDFVVHHGLFKMQKIHSVKVKNCREQKLQSYLDALHYVDKSGEIVIERKYPWIKSAQIHDGSSRQAVVIHSEGTNLEIILQMNDPYGALSFYHDFSKLGDFTGTIIVDFKSNRYFNLTAYNATGILSGVVKKTTDQNSLDDFSFTTYIEDLKSDKKTIIIPMPEMIGGGDRMICMRPDDKTPEDQICRIVQFREDPLEINLLENSWREVTGHCPDCNKISVAGFLTNLNPLNWVDGAFSLSKLIMVSGNFLLYCFIIIIAYIVITRCIFPLARCFICPLRPSGCYQPSFQKHHCCKHEFI</sequence>
<dbReference type="PANTHER" id="PTHR37415">
    <property type="entry name" value="EFF-1A"/>
    <property type="match status" value="1"/>
</dbReference>
<evidence type="ECO:0000256" key="2">
    <source>
        <dbReference type="SAM" id="SignalP"/>
    </source>
</evidence>
<dbReference type="Gene3D" id="2.60.40.3980">
    <property type="entry name" value="Cell-cell fusogen EFF/AFF, domain 3"/>
    <property type="match status" value="1"/>
</dbReference>
<evidence type="ECO:0000313" key="5">
    <source>
        <dbReference type="WBParaSite" id="EVEC_0000675401-mRNA-1"/>
    </source>
</evidence>
<keyword evidence="2" id="KW-0732">Signal</keyword>
<accession>A0A0N4V8P0</accession>
<name>A0A0N4V8P0_ENTVE</name>
<keyword evidence="1" id="KW-0812">Transmembrane</keyword>
<keyword evidence="1" id="KW-1133">Transmembrane helix</keyword>
<dbReference type="Pfam" id="PF14884">
    <property type="entry name" value="EFF-AFF"/>
    <property type="match status" value="1"/>
</dbReference>
<proteinExistence type="predicted"/>
<evidence type="ECO:0000313" key="4">
    <source>
        <dbReference type="Proteomes" id="UP000274131"/>
    </source>
</evidence>
<dbReference type="Gene3D" id="2.60.98.60">
    <property type="entry name" value="Cell-cell fusogen EFF/AFF, domain 1"/>
    <property type="match status" value="3"/>
</dbReference>
<dbReference type="GO" id="GO:0000768">
    <property type="term" value="P:syncytium formation by plasma membrane fusion"/>
    <property type="evidence" value="ECO:0007669"/>
    <property type="project" value="TreeGrafter"/>
</dbReference>
<feature type="signal peptide" evidence="2">
    <location>
        <begin position="1"/>
        <end position="16"/>
    </location>
</feature>
<dbReference type="GO" id="GO:0044291">
    <property type="term" value="C:cell-cell contact zone"/>
    <property type="evidence" value="ECO:0007669"/>
    <property type="project" value="TreeGrafter"/>
</dbReference>
<dbReference type="PANTHER" id="PTHR37415:SF2">
    <property type="entry name" value="EFF-1A-RELATED"/>
    <property type="match status" value="1"/>
</dbReference>
<reference evidence="3 4" key="2">
    <citation type="submission" date="2018-10" db="EMBL/GenBank/DDBJ databases">
        <authorList>
            <consortium name="Pathogen Informatics"/>
        </authorList>
    </citation>
    <scope>NUCLEOTIDE SEQUENCE [LARGE SCALE GENOMIC DNA]</scope>
</reference>
<dbReference type="InterPro" id="IPR029213">
    <property type="entry name" value="Fusogen_EFF/AFF"/>
</dbReference>
<protein>
    <submittedName>
        <fullName evidence="5">HAP2-GCS1 domain-containing protein</fullName>
    </submittedName>
</protein>
<gene>
    <name evidence="3" type="ORF">EVEC_LOCUS6302</name>
</gene>
<evidence type="ECO:0000256" key="1">
    <source>
        <dbReference type="SAM" id="Phobius"/>
    </source>
</evidence>
<dbReference type="EMBL" id="UXUI01008461">
    <property type="protein sequence ID" value="VDD91551.1"/>
    <property type="molecule type" value="Genomic_DNA"/>
</dbReference>
<organism evidence="5">
    <name type="scientific">Enterobius vermicularis</name>
    <name type="common">Human pinworm</name>
    <dbReference type="NCBI Taxonomy" id="51028"/>
    <lineage>
        <taxon>Eukaryota</taxon>
        <taxon>Metazoa</taxon>
        <taxon>Ecdysozoa</taxon>
        <taxon>Nematoda</taxon>
        <taxon>Chromadorea</taxon>
        <taxon>Rhabditida</taxon>
        <taxon>Spirurina</taxon>
        <taxon>Oxyuridomorpha</taxon>
        <taxon>Oxyuroidea</taxon>
        <taxon>Oxyuridae</taxon>
        <taxon>Enterobius</taxon>
    </lineage>
</organism>
<feature type="chain" id="PRO_5043122721" evidence="2">
    <location>
        <begin position="17"/>
        <end position="615"/>
    </location>
</feature>
<dbReference type="InterPro" id="IPR043076">
    <property type="entry name" value="Fusogen_EFF/AFF_dom3"/>
</dbReference>